<reference evidence="2" key="1">
    <citation type="submission" date="2016-10" db="EMBL/GenBank/DDBJ databases">
        <authorList>
            <person name="See-Too W.S."/>
        </authorList>
    </citation>
    <scope>NUCLEOTIDE SEQUENCE</scope>
    <source>
        <strain evidence="2">L10.15</strain>
    </source>
</reference>
<organism evidence="2 3">
    <name type="scientific">Planococcus versutus</name>
    <dbReference type="NCBI Taxonomy" id="1302659"/>
    <lineage>
        <taxon>Bacteria</taxon>
        <taxon>Bacillati</taxon>
        <taxon>Bacillota</taxon>
        <taxon>Bacilli</taxon>
        <taxon>Bacillales</taxon>
        <taxon>Caryophanaceae</taxon>
        <taxon>Planococcus</taxon>
    </lineage>
</organism>
<dbReference type="AlphaFoldDB" id="A0A1B1RXZ7"/>
<feature type="chain" id="PRO_5008529036" description="Lipoprotein" evidence="1">
    <location>
        <begin position="27"/>
        <end position="200"/>
    </location>
</feature>
<proteinExistence type="predicted"/>
<gene>
    <name evidence="2" type="ORF">I858_001860</name>
</gene>
<feature type="signal peptide" evidence="1">
    <location>
        <begin position="1"/>
        <end position="26"/>
    </location>
</feature>
<dbReference type="Proteomes" id="UP000053354">
    <property type="component" value="Chromosome"/>
</dbReference>
<keyword evidence="3" id="KW-1185">Reference proteome</keyword>
<evidence type="ECO:0000256" key="1">
    <source>
        <dbReference type="SAM" id="SignalP"/>
    </source>
</evidence>
<dbReference type="EMBL" id="CP016540">
    <property type="protein sequence ID" value="ANU25821.1"/>
    <property type="molecule type" value="Genomic_DNA"/>
</dbReference>
<evidence type="ECO:0000313" key="2">
    <source>
        <dbReference type="EMBL" id="ANU25821.1"/>
    </source>
</evidence>
<evidence type="ECO:0000313" key="3">
    <source>
        <dbReference type="Proteomes" id="UP000053354"/>
    </source>
</evidence>
<sequence>MDQIINLKGKSLFPILSLLVLCFVLAACTNKTSEKESNTLNEISTGDGNLSAITAVLEKEFNGPDKEYLRITNDIEENMIKDDVQTYEDGAPELAVYEDYLEMTYGEYFTENGYSSFKPFAFYYHSTNDYKMKTENIEIDQSSTNKDYYSFVVQVNYQNDSETKEYEITGSAICPEEGKIGKISFDVNEDMTEQIMNKPN</sequence>
<dbReference type="RefSeq" id="WP_065524384.1">
    <property type="nucleotide sequence ID" value="NZ_CP016540.2"/>
</dbReference>
<name>A0A1B1RXZ7_9BACL</name>
<evidence type="ECO:0008006" key="4">
    <source>
        <dbReference type="Google" id="ProtNLM"/>
    </source>
</evidence>
<dbReference type="OrthoDB" id="2425726at2"/>
<dbReference type="KEGG" id="pll:I858_001860"/>
<keyword evidence="1" id="KW-0732">Signal</keyword>
<accession>A0A1B1RXZ7</accession>
<protein>
    <recommendedName>
        <fullName evidence="4">Lipoprotein</fullName>
    </recommendedName>
</protein>